<keyword evidence="2" id="KW-1133">Transmembrane helix</keyword>
<feature type="transmembrane region" description="Helical" evidence="2">
    <location>
        <begin position="162"/>
        <end position="183"/>
    </location>
</feature>
<evidence type="ECO:0000313" key="4">
    <source>
        <dbReference type="Proteomes" id="UP000738431"/>
    </source>
</evidence>
<keyword evidence="4" id="KW-1185">Reference proteome</keyword>
<proteinExistence type="predicted"/>
<evidence type="ECO:0000313" key="3">
    <source>
        <dbReference type="EMBL" id="WRQ89744.1"/>
    </source>
</evidence>
<reference evidence="3 4" key="1">
    <citation type="submission" date="2023-12" db="EMBL/GenBank/DDBJ databases">
        <title>Description of an unclassified Opitutus bacterium of Verrucomicrobiota.</title>
        <authorList>
            <person name="Zhang D.-F."/>
        </authorList>
    </citation>
    <scope>NUCLEOTIDE SEQUENCE [LARGE SCALE GENOMIC DNA]</scope>
    <source>
        <strain evidence="3 4">WL0086</strain>
    </source>
</reference>
<evidence type="ECO:0000256" key="1">
    <source>
        <dbReference type="SAM" id="MobiDB-lite"/>
    </source>
</evidence>
<feature type="region of interest" description="Disordered" evidence="1">
    <location>
        <begin position="288"/>
        <end position="331"/>
    </location>
</feature>
<evidence type="ECO:0008006" key="5">
    <source>
        <dbReference type="Google" id="ProtNLM"/>
    </source>
</evidence>
<organism evidence="3 4">
    <name type="scientific">Actomonas aquatica</name>
    <dbReference type="NCBI Taxonomy" id="2866162"/>
    <lineage>
        <taxon>Bacteria</taxon>
        <taxon>Pseudomonadati</taxon>
        <taxon>Verrucomicrobiota</taxon>
        <taxon>Opitutia</taxon>
        <taxon>Opitutales</taxon>
        <taxon>Opitutaceae</taxon>
        <taxon>Actomonas</taxon>
    </lineage>
</organism>
<feature type="transmembrane region" description="Helical" evidence="2">
    <location>
        <begin position="132"/>
        <end position="150"/>
    </location>
</feature>
<feature type="compositionally biased region" description="Basic residues" evidence="1">
    <location>
        <begin position="299"/>
        <end position="331"/>
    </location>
</feature>
<evidence type="ECO:0000256" key="2">
    <source>
        <dbReference type="SAM" id="Phobius"/>
    </source>
</evidence>
<name>A0ABZ1CDJ1_9BACT</name>
<feature type="transmembrane region" description="Helical" evidence="2">
    <location>
        <begin position="31"/>
        <end position="51"/>
    </location>
</feature>
<keyword evidence="2" id="KW-0472">Membrane</keyword>
<dbReference type="RefSeq" id="WP_221032202.1">
    <property type="nucleotide sequence ID" value="NZ_CP139781.1"/>
</dbReference>
<accession>A0ABZ1CDJ1</accession>
<protein>
    <recommendedName>
        <fullName evidence="5">ABC transmembrane type-1 domain-containing protein</fullName>
    </recommendedName>
</protein>
<dbReference type="Proteomes" id="UP000738431">
    <property type="component" value="Chromosome"/>
</dbReference>
<dbReference type="EMBL" id="CP139781">
    <property type="protein sequence ID" value="WRQ89744.1"/>
    <property type="molecule type" value="Genomic_DNA"/>
</dbReference>
<sequence length="331" mass="36122">MPASSPRASPAPTAAAAPRWRRLGRALGRSAVRGSTSSLMLGMTLALYGLLTHYVEAARDRLPFRVAGWFDVKAQLGNVFYAAAHNTAEFFPNLLHGRWGDAVTNLTNMAGIRSTVYTQVLHAGATNRAEAYVLWAPALLLGLLLVGLWWRARCQRALLPYVARIGVASAAGTSLLLNVVAYYQGVTGGVAGFIGYLGSGVAQTIDLVVRVGTGVVKEIAWHLFFLLTDGKEKTIGWLTDSRPAEDLSHYLAHFPDHQINAALHTAVYQALVACGLLLLAHARQERKARHAELKPTPSTRRKQKRASLRTSRRRKAHTGPRLRRSRPAKQA</sequence>
<keyword evidence="2" id="KW-0812">Transmembrane</keyword>
<gene>
    <name evidence="3" type="ORF">K1X11_010020</name>
</gene>
<feature type="transmembrane region" description="Helical" evidence="2">
    <location>
        <begin position="261"/>
        <end position="280"/>
    </location>
</feature>